<reference evidence="2" key="6">
    <citation type="submission" date="2021-02" db="UniProtKB">
        <authorList>
            <consortium name="EnsemblMetazoa"/>
        </authorList>
    </citation>
    <scope>IDENTIFICATION</scope>
    <source>
        <strain evidence="2">Yale</strain>
    </source>
</reference>
<accession>D3TSR0</accession>
<dbReference type="EMBL" id="EZ424462">
    <property type="protein sequence ID" value="ADD20738.1"/>
    <property type="molecule type" value="mRNA"/>
</dbReference>
<dbReference type="EnsemblMetazoa" id="GMOY012302-RA">
    <property type="protein sequence ID" value="GMOY012302-PA"/>
    <property type="gene ID" value="GMOY012302"/>
</dbReference>
<dbReference type="AlphaFoldDB" id="D3TSR0"/>
<dbReference type="VEuPathDB" id="VectorBase:GMOY012302"/>
<protein>
    <submittedName>
        <fullName evidence="1 2">Hypothetical secreted peptide</fullName>
    </submittedName>
</protein>
<evidence type="ECO:0000313" key="1">
    <source>
        <dbReference type="EMBL" id="ADD20738.1"/>
    </source>
</evidence>
<evidence type="ECO:0000313" key="3">
    <source>
        <dbReference type="Proteomes" id="UP000092444"/>
    </source>
</evidence>
<reference evidence="2" key="3">
    <citation type="submission" date="2014-03" db="EMBL/GenBank/DDBJ databases">
        <title>Genome Sequence of the Tsetse Fly (Glossina morsitans): Vector of African Trypanosomiasis.</title>
        <authorList>
            <person name="Lawson D."/>
        </authorList>
    </citation>
    <scope>NUCLEOTIDE SEQUENCE [LARGE SCALE GENOMIC DNA]</scope>
    <source>
        <strain evidence="2">Yale</strain>
    </source>
</reference>
<reference evidence="2" key="5">
    <citation type="submission" date="2016-07" db="UniProtKB">
        <authorList>
            <consortium name="VectorBase"/>
        </authorList>
    </citation>
    <scope>IDENTIFICATION</scope>
    <source>
        <strain evidence="2">Yale</strain>
    </source>
</reference>
<dbReference type="EMBL" id="CCAG010023720">
    <property type="status" value="NOT_ANNOTATED_CDS"/>
    <property type="molecule type" value="Genomic_DNA"/>
</dbReference>
<proteinExistence type="evidence at transcript level"/>
<organism evidence="1">
    <name type="scientific">Glossina morsitans morsitans</name>
    <name type="common">Savannah tsetse fly</name>
    <dbReference type="NCBI Taxonomy" id="37546"/>
    <lineage>
        <taxon>Eukaryota</taxon>
        <taxon>Metazoa</taxon>
        <taxon>Ecdysozoa</taxon>
        <taxon>Arthropoda</taxon>
        <taxon>Hexapoda</taxon>
        <taxon>Insecta</taxon>
        <taxon>Pterygota</taxon>
        <taxon>Neoptera</taxon>
        <taxon>Endopterygota</taxon>
        <taxon>Diptera</taxon>
        <taxon>Brachycera</taxon>
        <taxon>Muscomorpha</taxon>
        <taxon>Hippoboscoidea</taxon>
        <taxon>Glossinidae</taxon>
        <taxon>Glossina</taxon>
    </lineage>
</organism>
<sequence length="69" mass="8571">MSLVLVFNYYILFLFNRNCTHLNFAHDFQSRRMHYRSFIHTFKASQYFSFIFDLNQVRFDLLSYNNLIM</sequence>
<keyword evidence="3" id="KW-1185">Reference proteome</keyword>
<reference evidence="1" key="1">
    <citation type="journal article" date="2010" name="BMC Genomics">
        <title>An insight into the sialome of Glossina morsitans morsitans.</title>
        <authorList>
            <person name="Alves-Silva J."/>
            <person name="Ribeiro J.M."/>
            <person name="Van Den Abbeele J."/>
            <person name="Attardo G."/>
            <person name="Hao Z."/>
            <person name="Haines L.R."/>
            <person name="Soares M.B."/>
            <person name="Berriman M."/>
            <person name="Aksoy S."/>
            <person name="Lehane M.J."/>
        </authorList>
    </citation>
    <scope>NUCLEOTIDE SEQUENCE</scope>
    <source>
        <tissue evidence="1">Salivary gland</tissue>
    </source>
</reference>
<reference evidence="2 3" key="4">
    <citation type="submission" date="2014-03" db="EMBL/GenBank/DDBJ databases">
        <title>Genome Sequence of the Tsetse Fly (Glossina morsitans): Vector of African Trypanosomiasis.</title>
        <authorList>
            <consortium name="International Glossina Genome Initiative W.H.O."/>
            <person name="Lawson D."/>
        </authorList>
    </citation>
    <scope>NUCLEOTIDE SEQUENCE [LARGE SCALE GENOMIC DNA]</scope>
    <source>
        <strain evidence="2 3">Yale</strain>
    </source>
</reference>
<evidence type="ECO:0000313" key="2">
    <source>
        <dbReference type="EnsemblMetazoa" id="GMOY012302-PA"/>
    </source>
</evidence>
<reference evidence="1" key="2">
    <citation type="submission" date="2010-01" db="EMBL/GenBank/DDBJ databases">
        <authorList>
            <consortium name="International Glossina Genome Initiative"/>
            <person name="da Silva J."/>
            <person name="Ribeiro J.M.C."/>
            <person name="Abbeele J.V."/>
            <person name="Attardo G."/>
            <person name="Hao Z."/>
            <person name="Haines L.R."/>
            <person name="Soares M.B."/>
            <person name="Berriman M."/>
            <person name="Aksoy S."/>
            <person name="Lehane M.J."/>
        </authorList>
    </citation>
    <scope>NUCLEOTIDE SEQUENCE</scope>
    <source>
        <tissue evidence="1">Salivary gland</tissue>
    </source>
</reference>
<dbReference type="Proteomes" id="UP000092444">
    <property type="component" value="Unassembled WGS sequence"/>
</dbReference>
<name>D3TSR0_GLOMM</name>